<dbReference type="AlphaFoldDB" id="A0A176S5E2"/>
<protein>
    <submittedName>
        <fullName evidence="3">Membrane protein</fullName>
    </submittedName>
</protein>
<evidence type="ECO:0000313" key="3">
    <source>
        <dbReference type="EMBL" id="OAD23225.1"/>
    </source>
</evidence>
<dbReference type="Proteomes" id="UP000076962">
    <property type="component" value="Unassembled WGS sequence"/>
</dbReference>
<reference evidence="3 4" key="1">
    <citation type="submission" date="2016-05" db="EMBL/GenBank/DDBJ databases">
        <title>Single-cell genome of chain-forming Candidatus Thiomargarita nelsonii and comparison to other large sulfur-oxidizing bacteria.</title>
        <authorList>
            <person name="Winkel M."/>
            <person name="Salman V."/>
            <person name="Woyke T."/>
            <person name="Schulz-Vogt H."/>
            <person name="Richter M."/>
            <person name="Flood B."/>
            <person name="Bailey J."/>
            <person name="Amann R."/>
            <person name="Mussmann M."/>
        </authorList>
    </citation>
    <scope>NUCLEOTIDE SEQUENCE [LARGE SCALE GENOMIC DNA]</scope>
    <source>
        <strain evidence="3 4">THI036</strain>
    </source>
</reference>
<dbReference type="Pfam" id="PF13231">
    <property type="entry name" value="PMT_2"/>
    <property type="match status" value="1"/>
</dbReference>
<keyword evidence="1" id="KW-1133">Transmembrane helix</keyword>
<feature type="transmembrane region" description="Helical" evidence="1">
    <location>
        <begin position="70"/>
        <end position="89"/>
    </location>
</feature>
<feature type="transmembrane region" description="Helical" evidence="1">
    <location>
        <begin position="293"/>
        <end position="314"/>
    </location>
</feature>
<proteinExistence type="predicted"/>
<feature type="domain" description="Glycosyltransferase RgtA/B/C/D-like" evidence="2">
    <location>
        <begin position="5"/>
        <end position="122"/>
    </location>
</feature>
<dbReference type="EMBL" id="LUTY01000483">
    <property type="protein sequence ID" value="OAD23225.1"/>
    <property type="molecule type" value="Genomic_DNA"/>
</dbReference>
<feature type="transmembrane region" description="Helical" evidence="1">
    <location>
        <begin position="101"/>
        <end position="122"/>
    </location>
</feature>
<gene>
    <name evidence="3" type="ORF">THIOM_000948</name>
</gene>
<accession>A0A176S5E2</accession>
<sequence length="383" mass="43960">MNVFYRYLLTGFHLIFGEGVTMVIVGQQIIMFFLIYFLYSIGKNLYGNIVGSIAALQAIVFGRMIKFPNYLLDTTFNIAFSMAALYFLIQYSRRQRFLDCVLASLFLGIACGIRGNFVPFILGTPEASWTHQNLMGNATRIDKQINFSDKGFSPFYQTFPLYFANDVYRFNWAADDSQREKRRHFPFSAEWNGFIEVLKEDPKKGVLLAKGGHAEIEINGFKASVLNSEPLYFQLKPGIHKIQIRYARQGNGVRRLTLGWENELGKVEAIPSSRLSPTKGSLWHNRLLQNINFILYFFYIATLILVIRGNLVLFPIKRQIDLEKRIIALFFILFIIIIFSYAVSKGNQPDAQILSGGNDWLLYETQARNILMGDILDVKSQCH</sequence>
<evidence type="ECO:0000256" key="1">
    <source>
        <dbReference type="SAM" id="Phobius"/>
    </source>
</evidence>
<evidence type="ECO:0000313" key="4">
    <source>
        <dbReference type="Proteomes" id="UP000076962"/>
    </source>
</evidence>
<feature type="transmembrane region" description="Helical" evidence="1">
    <location>
        <begin position="45"/>
        <end position="64"/>
    </location>
</feature>
<evidence type="ECO:0000259" key="2">
    <source>
        <dbReference type="Pfam" id="PF13231"/>
    </source>
</evidence>
<comment type="caution">
    <text evidence="3">The sequence shown here is derived from an EMBL/GenBank/DDBJ whole genome shotgun (WGS) entry which is preliminary data.</text>
</comment>
<keyword evidence="1" id="KW-0812">Transmembrane</keyword>
<organism evidence="3 4">
    <name type="scientific">Candidatus Thiomargarita nelsonii</name>
    <dbReference type="NCBI Taxonomy" id="1003181"/>
    <lineage>
        <taxon>Bacteria</taxon>
        <taxon>Pseudomonadati</taxon>
        <taxon>Pseudomonadota</taxon>
        <taxon>Gammaproteobacteria</taxon>
        <taxon>Thiotrichales</taxon>
        <taxon>Thiotrichaceae</taxon>
        <taxon>Thiomargarita</taxon>
    </lineage>
</organism>
<feature type="transmembrane region" description="Helical" evidence="1">
    <location>
        <begin position="12"/>
        <end position="38"/>
    </location>
</feature>
<name>A0A176S5E2_9GAMM</name>
<dbReference type="InterPro" id="IPR038731">
    <property type="entry name" value="RgtA/B/C-like"/>
</dbReference>
<feature type="transmembrane region" description="Helical" evidence="1">
    <location>
        <begin position="326"/>
        <end position="343"/>
    </location>
</feature>
<keyword evidence="4" id="KW-1185">Reference proteome</keyword>
<keyword evidence="1" id="KW-0472">Membrane</keyword>